<organism evidence="2 3">
    <name type="scientific">Aquicella siphonis</name>
    <dbReference type="NCBI Taxonomy" id="254247"/>
    <lineage>
        <taxon>Bacteria</taxon>
        <taxon>Pseudomonadati</taxon>
        <taxon>Pseudomonadota</taxon>
        <taxon>Gammaproteobacteria</taxon>
        <taxon>Legionellales</taxon>
        <taxon>Coxiellaceae</taxon>
        <taxon>Aquicella</taxon>
    </lineage>
</organism>
<dbReference type="SUPFAM" id="SSF159594">
    <property type="entry name" value="XCC0632-like"/>
    <property type="match status" value="1"/>
</dbReference>
<accession>A0A5E4PHC2</accession>
<protein>
    <recommendedName>
        <fullName evidence="1">ABC-type transport auxiliary lipoprotein component domain-containing protein</fullName>
    </recommendedName>
</protein>
<proteinExistence type="predicted"/>
<dbReference type="OrthoDB" id="5624722at2"/>
<dbReference type="Pfam" id="PF03886">
    <property type="entry name" value="ABC_trans_aux"/>
    <property type="match status" value="1"/>
</dbReference>
<gene>
    <name evidence="2" type="ORF">AQUSIP_11440</name>
</gene>
<reference evidence="2 3" key="1">
    <citation type="submission" date="2019-08" db="EMBL/GenBank/DDBJ databases">
        <authorList>
            <person name="Guy L."/>
        </authorList>
    </citation>
    <scope>NUCLEOTIDE SEQUENCE [LARGE SCALE GENOMIC DNA]</scope>
    <source>
        <strain evidence="2 3">SGT-108</strain>
    </source>
</reference>
<evidence type="ECO:0000259" key="1">
    <source>
        <dbReference type="Pfam" id="PF03886"/>
    </source>
</evidence>
<feature type="domain" description="ABC-type transport auxiliary lipoprotein component" evidence="1">
    <location>
        <begin position="41"/>
        <end position="175"/>
    </location>
</feature>
<keyword evidence="3" id="KW-1185">Reference proteome</keyword>
<dbReference type="Proteomes" id="UP000324194">
    <property type="component" value="Chromosome 1"/>
</dbReference>
<dbReference type="Gene3D" id="3.40.50.10610">
    <property type="entry name" value="ABC-type transport auxiliary lipoprotein component"/>
    <property type="match status" value="1"/>
</dbReference>
<sequence>MIFYSIQFMRYGILILAFVSLSACSFLSPVKPNLPDRYLINRLPAHVPVKKNRQAVILVSMPETHAIYNTTQMAYSIKPYQIAYFSQNEWAEPPVQMLQPLLVQTLQNTHSFRSVVTPPYSGHFDYVLNTQLLELKQDFTRRTPVLVMTVNAQLYKVSSQQIIAARQFNAEVMIPYGTPYGGVFAANYAASYILGQIANFCLANIH</sequence>
<dbReference type="InterPro" id="IPR005586">
    <property type="entry name" value="ABC_trans_aux"/>
</dbReference>
<dbReference type="RefSeq" id="WP_148339119.1">
    <property type="nucleotide sequence ID" value="NZ_LR699119.1"/>
</dbReference>
<name>A0A5E4PHC2_9COXI</name>
<evidence type="ECO:0000313" key="3">
    <source>
        <dbReference type="Proteomes" id="UP000324194"/>
    </source>
</evidence>
<evidence type="ECO:0000313" key="2">
    <source>
        <dbReference type="EMBL" id="VVC75847.1"/>
    </source>
</evidence>
<dbReference type="KEGG" id="asip:AQUSIP_11440"/>
<dbReference type="AlphaFoldDB" id="A0A5E4PHC2"/>
<dbReference type="EMBL" id="LR699119">
    <property type="protein sequence ID" value="VVC75847.1"/>
    <property type="molecule type" value="Genomic_DNA"/>
</dbReference>